<evidence type="ECO:0000256" key="3">
    <source>
        <dbReference type="ARBA" id="ARBA00023163"/>
    </source>
</evidence>
<name>A0ABT0XK05_9BACI</name>
<dbReference type="RefSeq" id="WP_251607914.1">
    <property type="nucleotide sequence ID" value="NZ_JAMQJY010000001.1"/>
</dbReference>
<evidence type="ECO:0000313" key="6">
    <source>
        <dbReference type="Proteomes" id="UP001203665"/>
    </source>
</evidence>
<dbReference type="Proteomes" id="UP001203665">
    <property type="component" value="Unassembled WGS sequence"/>
</dbReference>
<dbReference type="InterPro" id="IPR036390">
    <property type="entry name" value="WH_DNA-bd_sf"/>
</dbReference>
<organism evidence="5 6">
    <name type="scientific">Alkalicoccobacillus plakortidis</name>
    <dbReference type="NCBI Taxonomy" id="444060"/>
    <lineage>
        <taxon>Bacteria</taxon>
        <taxon>Bacillati</taxon>
        <taxon>Bacillota</taxon>
        <taxon>Bacilli</taxon>
        <taxon>Bacillales</taxon>
        <taxon>Bacillaceae</taxon>
        <taxon>Alkalicoccobacillus</taxon>
    </lineage>
</organism>
<dbReference type="Pfam" id="PF07729">
    <property type="entry name" value="FCD"/>
    <property type="match status" value="1"/>
</dbReference>
<evidence type="ECO:0000256" key="1">
    <source>
        <dbReference type="ARBA" id="ARBA00023015"/>
    </source>
</evidence>
<dbReference type="CDD" id="cd07377">
    <property type="entry name" value="WHTH_GntR"/>
    <property type="match status" value="1"/>
</dbReference>
<dbReference type="Pfam" id="PF00392">
    <property type="entry name" value="GntR"/>
    <property type="match status" value="1"/>
</dbReference>
<gene>
    <name evidence="5" type="ORF">NDM98_12080</name>
</gene>
<dbReference type="InterPro" id="IPR011711">
    <property type="entry name" value="GntR_C"/>
</dbReference>
<dbReference type="SMART" id="SM00345">
    <property type="entry name" value="HTH_GNTR"/>
    <property type="match status" value="1"/>
</dbReference>
<dbReference type="Gene3D" id="1.20.120.530">
    <property type="entry name" value="GntR ligand-binding domain-like"/>
    <property type="match status" value="1"/>
</dbReference>
<dbReference type="InterPro" id="IPR008920">
    <property type="entry name" value="TF_FadR/GntR_C"/>
</dbReference>
<dbReference type="SMART" id="SM00895">
    <property type="entry name" value="FCD"/>
    <property type="match status" value="1"/>
</dbReference>
<dbReference type="InterPro" id="IPR000524">
    <property type="entry name" value="Tscrpt_reg_HTH_GntR"/>
</dbReference>
<comment type="caution">
    <text evidence="5">The sequence shown here is derived from an EMBL/GenBank/DDBJ whole genome shotgun (WGS) entry which is preliminary data.</text>
</comment>
<dbReference type="SUPFAM" id="SSF48008">
    <property type="entry name" value="GntR ligand-binding domain-like"/>
    <property type="match status" value="1"/>
</dbReference>
<keyword evidence="3" id="KW-0804">Transcription</keyword>
<proteinExistence type="predicted"/>
<accession>A0ABT0XK05</accession>
<evidence type="ECO:0000256" key="2">
    <source>
        <dbReference type="ARBA" id="ARBA00023125"/>
    </source>
</evidence>
<feature type="domain" description="HTH gntR-type" evidence="4">
    <location>
        <begin position="12"/>
        <end position="80"/>
    </location>
</feature>
<dbReference type="PRINTS" id="PR00035">
    <property type="entry name" value="HTHGNTR"/>
</dbReference>
<keyword evidence="2" id="KW-0238">DNA-binding</keyword>
<keyword evidence="1" id="KW-0805">Transcription regulation</keyword>
<evidence type="ECO:0000313" key="5">
    <source>
        <dbReference type="EMBL" id="MCM2676162.1"/>
    </source>
</evidence>
<dbReference type="SUPFAM" id="SSF46785">
    <property type="entry name" value="Winged helix' DNA-binding domain"/>
    <property type="match status" value="1"/>
</dbReference>
<dbReference type="PANTHER" id="PTHR43537:SF5">
    <property type="entry name" value="UXU OPERON TRANSCRIPTIONAL REGULATOR"/>
    <property type="match status" value="1"/>
</dbReference>
<dbReference type="PROSITE" id="PS50949">
    <property type="entry name" value="HTH_GNTR"/>
    <property type="match status" value="1"/>
</dbReference>
<dbReference type="Gene3D" id="1.10.10.10">
    <property type="entry name" value="Winged helix-like DNA-binding domain superfamily/Winged helix DNA-binding domain"/>
    <property type="match status" value="1"/>
</dbReference>
<sequence length="241" mass="27009">MLEGQINQVKKTTMSQNIVQQLMELIINGTIPLGGKLPSEKQLMEMFGVGRSTLREAIRALVALGLVEVRVPEGTFVAQSFGDFFTKHLELMSKISYDNILELVEARVKMEAVLAEMAAAKSTEEDHLKLDEVIGKMKDSANHDRFLELDLEFHRLVADMARNSFLSEVLQISSVVTKVWMVKVIEGYSIRQKLVDQHIAVAEAIKAKKPTEAKEAMAIHLDTINDLLVEYKQKNGEISAE</sequence>
<protein>
    <submittedName>
        <fullName evidence="5">FadR family transcriptional regulator</fullName>
    </submittedName>
</protein>
<dbReference type="InterPro" id="IPR036388">
    <property type="entry name" value="WH-like_DNA-bd_sf"/>
</dbReference>
<dbReference type="EMBL" id="JAMQJY010000001">
    <property type="protein sequence ID" value="MCM2676162.1"/>
    <property type="molecule type" value="Genomic_DNA"/>
</dbReference>
<keyword evidence="6" id="KW-1185">Reference proteome</keyword>
<evidence type="ECO:0000259" key="4">
    <source>
        <dbReference type="PROSITE" id="PS50949"/>
    </source>
</evidence>
<reference evidence="5" key="1">
    <citation type="submission" date="2022-06" db="EMBL/GenBank/DDBJ databases">
        <title>Alkalicoccobacillus porphyridii sp. nov., isolated from a marine red alga, Porphyridium purpureum and reclassification of Shouchella plakortidis and Shouchella gibsonii as Alkalicoccobacillus plakortidis comb. nov. and Alkalicoccobacillus gibsonii comb. nov.</title>
        <authorList>
            <person name="Kim K.H."/>
            <person name="Lee J.K."/>
            <person name="Han D.M."/>
            <person name="Baek J.H."/>
            <person name="Jeon C.O."/>
        </authorList>
    </citation>
    <scope>NUCLEOTIDE SEQUENCE</scope>
    <source>
        <strain evidence="5">DSM 19153</strain>
    </source>
</reference>
<dbReference type="PANTHER" id="PTHR43537">
    <property type="entry name" value="TRANSCRIPTIONAL REGULATOR, GNTR FAMILY"/>
    <property type="match status" value="1"/>
</dbReference>